<evidence type="ECO:0000313" key="3">
    <source>
        <dbReference type="Proteomes" id="UP001652621"/>
    </source>
</evidence>
<protein>
    <submittedName>
        <fullName evidence="4">GATA zinc finger domain-containing protein 4-like</fullName>
    </submittedName>
</protein>
<sequence>MYSQRQKVFDKRRRMEEQAHIASVNVAEELARKDQQLERLRQAYLELQQQTQELQQQQRNPVLYDTQSNNAKDNILKTINHLPIFTGTGEVTVNSFFSSTEYLLSTIQDENIKKEAIRTIFYKIIQGQAKDVIINIPTPDNWQLIKETLKLRYRPNVEPHNIYRMIANLKVNSVSELIIELQNLKYKADELIVYYRNDHYIDLSNVDSLLVNTVKEMTQGTLLDKIYEERNINDILKILTRRRFEDTCIRPEYRKFRTKDDVTFRQNRSQNRNNFNPQINSNNQGYNQRNWLGQNNFRSDIRQERNNNDNNKTYNNNNNDNYNRNRNFNHSGQYRVQQNNSYNNNYNNRNQNGNFNHSGQYRVQQSNYNNMSGNFRRFQQQVGNPRPNFSQNRLNQPRQDQQEPMEIDNIEVDNYRVVGNSEPNLHQDNGQDQRQNNFFWKQPPIVYLP</sequence>
<accession>A0ABM3UMP4</accession>
<feature type="compositionally biased region" description="Low complexity" evidence="2">
    <location>
        <begin position="308"/>
        <end position="356"/>
    </location>
</feature>
<proteinExistence type="predicted"/>
<evidence type="ECO:0000256" key="2">
    <source>
        <dbReference type="SAM" id="MobiDB-lite"/>
    </source>
</evidence>
<evidence type="ECO:0000313" key="4">
    <source>
        <dbReference type="RefSeq" id="XP_058974796.1"/>
    </source>
</evidence>
<dbReference type="Proteomes" id="UP001652621">
    <property type="component" value="Unplaced"/>
</dbReference>
<feature type="compositionally biased region" description="Polar residues" evidence="2">
    <location>
        <begin position="285"/>
        <end position="298"/>
    </location>
</feature>
<name>A0ABM3UMP4_MUSDO</name>
<feature type="region of interest" description="Disordered" evidence="2">
    <location>
        <begin position="380"/>
        <end position="405"/>
    </location>
</feature>
<keyword evidence="1" id="KW-0175">Coiled coil</keyword>
<feature type="region of interest" description="Disordered" evidence="2">
    <location>
        <begin position="260"/>
        <end position="359"/>
    </location>
</feature>
<feature type="compositionally biased region" description="Polar residues" evidence="2">
    <location>
        <begin position="380"/>
        <end position="399"/>
    </location>
</feature>
<feature type="coiled-coil region" evidence="1">
    <location>
        <begin position="23"/>
        <end position="60"/>
    </location>
</feature>
<reference evidence="4" key="1">
    <citation type="submission" date="2025-08" db="UniProtKB">
        <authorList>
            <consortium name="RefSeq"/>
        </authorList>
    </citation>
    <scope>IDENTIFICATION</scope>
    <source>
        <strain evidence="4">Aabys</strain>
        <tissue evidence="4">Whole body</tissue>
    </source>
</reference>
<feature type="compositionally biased region" description="Polar residues" evidence="2">
    <location>
        <begin position="421"/>
        <end position="439"/>
    </location>
</feature>
<feature type="compositionally biased region" description="Low complexity" evidence="2">
    <location>
        <begin position="264"/>
        <end position="284"/>
    </location>
</feature>
<keyword evidence="3" id="KW-1185">Reference proteome</keyword>
<dbReference type="RefSeq" id="XP_058974796.1">
    <property type="nucleotide sequence ID" value="XM_059118813.1"/>
</dbReference>
<feature type="region of interest" description="Disordered" evidence="2">
    <location>
        <begin position="420"/>
        <end position="449"/>
    </location>
</feature>
<organism evidence="3 4">
    <name type="scientific">Musca domestica</name>
    <name type="common">House fly</name>
    <dbReference type="NCBI Taxonomy" id="7370"/>
    <lineage>
        <taxon>Eukaryota</taxon>
        <taxon>Metazoa</taxon>
        <taxon>Ecdysozoa</taxon>
        <taxon>Arthropoda</taxon>
        <taxon>Hexapoda</taxon>
        <taxon>Insecta</taxon>
        <taxon>Pterygota</taxon>
        <taxon>Neoptera</taxon>
        <taxon>Endopterygota</taxon>
        <taxon>Diptera</taxon>
        <taxon>Brachycera</taxon>
        <taxon>Muscomorpha</taxon>
        <taxon>Muscoidea</taxon>
        <taxon>Muscidae</taxon>
        <taxon>Musca</taxon>
    </lineage>
</organism>
<evidence type="ECO:0000256" key="1">
    <source>
        <dbReference type="SAM" id="Coils"/>
    </source>
</evidence>
<dbReference type="GeneID" id="131800939"/>
<gene>
    <name evidence="4" type="primary">LOC131800939</name>
</gene>